<dbReference type="NCBIfam" id="NF001109">
    <property type="entry name" value="PRK00136.1"/>
    <property type="match status" value="1"/>
</dbReference>
<accession>A0A1Y4DAV4</accession>
<dbReference type="Proteomes" id="UP000196368">
    <property type="component" value="Unassembled WGS sequence"/>
</dbReference>
<dbReference type="Gene3D" id="3.30.1490.10">
    <property type="match status" value="1"/>
</dbReference>
<proteinExistence type="inferred from homology"/>
<evidence type="ECO:0000256" key="5">
    <source>
        <dbReference type="ARBA" id="ARBA00023274"/>
    </source>
</evidence>
<reference evidence="11" key="1">
    <citation type="submission" date="2017-04" db="EMBL/GenBank/DDBJ databases">
        <title>Function of individual gut microbiota members based on whole genome sequencing of pure cultures obtained from chicken caecum.</title>
        <authorList>
            <person name="Medvecky M."/>
            <person name="Cejkova D."/>
            <person name="Polansky O."/>
            <person name="Karasova D."/>
            <person name="Kubasova T."/>
            <person name="Cizek A."/>
            <person name="Rychlik I."/>
        </authorList>
    </citation>
    <scope>NUCLEOTIDE SEQUENCE [LARGE SCALE GENOMIC DNA]</scope>
    <source>
        <strain evidence="11">An273</strain>
    </source>
</reference>
<gene>
    <name evidence="8" type="primary">rpsH</name>
    <name evidence="10" type="ORF">B5F75_06905</name>
</gene>
<dbReference type="GO" id="GO:0019843">
    <property type="term" value="F:rRNA binding"/>
    <property type="evidence" value="ECO:0007669"/>
    <property type="project" value="UniProtKB-UniRule"/>
</dbReference>
<dbReference type="PROSITE" id="PS00053">
    <property type="entry name" value="RIBOSOMAL_S8"/>
    <property type="match status" value="1"/>
</dbReference>
<evidence type="ECO:0000256" key="9">
    <source>
        <dbReference type="RuleBase" id="RU003660"/>
    </source>
</evidence>
<evidence type="ECO:0000256" key="2">
    <source>
        <dbReference type="ARBA" id="ARBA00022730"/>
    </source>
</evidence>
<dbReference type="GO" id="GO:0006412">
    <property type="term" value="P:translation"/>
    <property type="evidence" value="ECO:0007669"/>
    <property type="project" value="UniProtKB-UniRule"/>
</dbReference>
<dbReference type="AlphaFoldDB" id="A0A1Y4DAV4"/>
<dbReference type="GO" id="GO:1990904">
    <property type="term" value="C:ribonucleoprotein complex"/>
    <property type="evidence" value="ECO:0007669"/>
    <property type="project" value="UniProtKB-KW"/>
</dbReference>
<dbReference type="Gene3D" id="3.30.1370.30">
    <property type="match status" value="1"/>
</dbReference>
<comment type="similarity">
    <text evidence="1 8 9">Belongs to the universal ribosomal protein uS8 family.</text>
</comment>
<dbReference type="FunFam" id="3.30.1490.10:FF:000001">
    <property type="entry name" value="30S ribosomal protein S8"/>
    <property type="match status" value="1"/>
</dbReference>
<dbReference type="FunFam" id="3.30.1370.30:FF:000002">
    <property type="entry name" value="30S ribosomal protein S8"/>
    <property type="match status" value="1"/>
</dbReference>
<keyword evidence="5 8" id="KW-0687">Ribonucleoprotein</keyword>
<evidence type="ECO:0000256" key="3">
    <source>
        <dbReference type="ARBA" id="ARBA00022884"/>
    </source>
</evidence>
<evidence type="ECO:0000256" key="7">
    <source>
        <dbReference type="ARBA" id="ARBA00046740"/>
    </source>
</evidence>
<dbReference type="InterPro" id="IPR035987">
    <property type="entry name" value="Ribosomal_uS8_sf"/>
</dbReference>
<dbReference type="EMBL" id="NFJD01000004">
    <property type="protein sequence ID" value="OUO56337.1"/>
    <property type="molecule type" value="Genomic_DNA"/>
</dbReference>
<dbReference type="GO" id="GO:0005840">
    <property type="term" value="C:ribosome"/>
    <property type="evidence" value="ECO:0007669"/>
    <property type="project" value="UniProtKB-KW"/>
</dbReference>
<keyword evidence="4 8" id="KW-0689">Ribosomal protein</keyword>
<evidence type="ECO:0000256" key="6">
    <source>
        <dbReference type="ARBA" id="ARBA00035258"/>
    </source>
</evidence>
<evidence type="ECO:0000313" key="11">
    <source>
        <dbReference type="Proteomes" id="UP000196368"/>
    </source>
</evidence>
<keyword evidence="3 8" id="KW-0694">RNA-binding</keyword>
<dbReference type="Pfam" id="PF00410">
    <property type="entry name" value="Ribosomal_S8"/>
    <property type="match status" value="1"/>
</dbReference>
<dbReference type="GO" id="GO:0003735">
    <property type="term" value="F:structural constituent of ribosome"/>
    <property type="evidence" value="ECO:0007669"/>
    <property type="project" value="InterPro"/>
</dbReference>
<keyword evidence="11" id="KW-1185">Reference proteome</keyword>
<comment type="function">
    <text evidence="8">One of the primary rRNA binding proteins, it binds directly to 16S rRNA central domain where it helps coordinate assembly of the platform of the 30S subunit.</text>
</comment>
<dbReference type="OrthoDB" id="9802617at2"/>
<name>A0A1Y4DAV4_9BACT</name>
<evidence type="ECO:0000256" key="4">
    <source>
        <dbReference type="ARBA" id="ARBA00022980"/>
    </source>
</evidence>
<comment type="subunit">
    <text evidence="7 8">Part of the 30S ribosomal subunit. Contacts proteins S5 and S12.</text>
</comment>
<dbReference type="RefSeq" id="WP_087289313.1">
    <property type="nucleotide sequence ID" value="NZ_NFJD01000004.1"/>
</dbReference>
<sequence length="130" mass="14519">MDPIADFLTRIRNANMKKKEKVDIPFSKIKTEIARILKEEGYIANFKAVHNETKGGVVRVFLKYTPDNECVIQGLKRVSKPGSRVYSSYNNIPKVRGAFGISILSTSKGLMTDAQAKAEKIGGELLCQVW</sequence>
<organism evidence="10 11">
    <name type="scientific">Candidatus Avelusimicrobium gallicola</name>
    <dbReference type="NCBI Taxonomy" id="2562704"/>
    <lineage>
        <taxon>Bacteria</taxon>
        <taxon>Pseudomonadati</taxon>
        <taxon>Elusimicrobiota</taxon>
        <taxon>Elusimicrobia</taxon>
        <taxon>Elusimicrobiales</taxon>
        <taxon>Elusimicrobiaceae</taxon>
        <taxon>Candidatus Avelusimicrobium</taxon>
    </lineage>
</organism>
<dbReference type="InterPro" id="IPR047863">
    <property type="entry name" value="Ribosomal_uS8_CS"/>
</dbReference>
<dbReference type="InterPro" id="IPR000630">
    <property type="entry name" value="Ribosomal_uS8"/>
</dbReference>
<dbReference type="GO" id="GO:0005737">
    <property type="term" value="C:cytoplasm"/>
    <property type="evidence" value="ECO:0007669"/>
    <property type="project" value="UniProtKB-ARBA"/>
</dbReference>
<comment type="caution">
    <text evidence="10">The sequence shown here is derived from an EMBL/GenBank/DDBJ whole genome shotgun (WGS) entry which is preliminary data.</text>
</comment>
<protein>
    <recommendedName>
        <fullName evidence="6 8">Small ribosomal subunit protein uS8</fullName>
    </recommendedName>
</protein>
<dbReference type="PANTHER" id="PTHR11758">
    <property type="entry name" value="40S RIBOSOMAL PROTEIN S15A"/>
    <property type="match status" value="1"/>
</dbReference>
<evidence type="ECO:0000313" key="10">
    <source>
        <dbReference type="EMBL" id="OUO56337.1"/>
    </source>
</evidence>
<dbReference type="SUPFAM" id="SSF56047">
    <property type="entry name" value="Ribosomal protein S8"/>
    <property type="match status" value="1"/>
</dbReference>
<evidence type="ECO:0000256" key="8">
    <source>
        <dbReference type="HAMAP-Rule" id="MF_01302"/>
    </source>
</evidence>
<dbReference type="HAMAP" id="MF_01302_B">
    <property type="entry name" value="Ribosomal_uS8_B"/>
    <property type="match status" value="1"/>
</dbReference>
<keyword evidence="2 8" id="KW-0699">rRNA-binding</keyword>
<evidence type="ECO:0000256" key="1">
    <source>
        <dbReference type="ARBA" id="ARBA00006471"/>
    </source>
</evidence>